<comment type="caution">
    <text evidence="7">The sequence shown here is derived from an EMBL/GenBank/DDBJ whole genome shotgun (WGS) entry which is preliminary data.</text>
</comment>
<evidence type="ECO:0000313" key="7">
    <source>
        <dbReference type="EMBL" id="PWR25202.1"/>
    </source>
</evidence>
<dbReference type="OrthoDB" id="9811868at2"/>
<evidence type="ECO:0000256" key="1">
    <source>
        <dbReference type="ARBA" id="ARBA00002247"/>
    </source>
</evidence>
<evidence type="ECO:0000256" key="3">
    <source>
        <dbReference type="ARBA" id="ARBA00011284"/>
    </source>
</evidence>
<evidence type="ECO:0000256" key="5">
    <source>
        <dbReference type="ARBA" id="ARBA00023231"/>
    </source>
</evidence>
<keyword evidence="5 6" id="KW-0535">Nitrogen fixation</keyword>
<protein>
    <recommendedName>
        <fullName evidence="4 6">Nitrogenase-stabilizing/protective protein NifW</fullName>
    </recommendedName>
</protein>
<dbReference type="PIRSF" id="PIRSF005790">
    <property type="entry name" value="NifW"/>
    <property type="match status" value="1"/>
</dbReference>
<comment type="similarity">
    <text evidence="2 6">Belongs to the NifW family.</text>
</comment>
<gene>
    <name evidence="6" type="primary">nifW</name>
    <name evidence="7" type="ORF">DKG74_05420</name>
</gene>
<evidence type="ECO:0000256" key="6">
    <source>
        <dbReference type="HAMAP-Rule" id="MF_00529"/>
    </source>
</evidence>
<dbReference type="Pfam" id="PF03206">
    <property type="entry name" value="NifW"/>
    <property type="match status" value="1"/>
</dbReference>
<dbReference type="InterPro" id="IPR004893">
    <property type="entry name" value="NifW"/>
</dbReference>
<evidence type="ECO:0000256" key="4">
    <source>
        <dbReference type="ARBA" id="ARBA00016274"/>
    </source>
</evidence>
<dbReference type="NCBIfam" id="NF002009">
    <property type="entry name" value="PRK00810.1"/>
    <property type="match status" value="1"/>
</dbReference>
<dbReference type="AlphaFoldDB" id="A0A317EF15"/>
<proteinExistence type="inferred from homology"/>
<dbReference type="GO" id="GO:0009399">
    <property type="term" value="P:nitrogen fixation"/>
    <property type="evidence" value="ECO:0007669"/>
    <property type="project" value="UniProtKB-UniRule"/>
</dbReference>
<reference evidence="7 8" key="1">
    <citation type="submission" date="2018-05" db="EMBL/GenBank/DDBJ databases">
        <title>Zavarzinia sp. HR-AS.</title>
        <authorList>
            <person name="Lee Y."/>
            <person name="Jeon C.O."/>
        </authorList>
    </citation>
    <scope>NUCLEOTIDE SEQUENCE [LARGE SCALE GENOMIC DNA]</scope>
    <source>
        <strain evidence="7 8">HR-AS</strain>
    </source>
</reference>
<dbReference type="RefSeq" id="WP_109903413.1">
    <property type="nucleotide sequence ID" value="NZ_QGLE01000002.1"/>
</dbReference>
<comment type="subunit">
    <text evidence="3 6">Homotrimer; associates with NifD.</text>
</comment>
<accession>A0A317EF15</accession>
<dbReference type="HAMAP" id="MF_00529">
    <property type="entry name" value="NifW"/>
    <property type="match status" value="1"/>
</dbReference>
<organism evidence="7 8">
    <name type="scientific">Zavarzinia aquatilis</name>
    <dbReference type="NCBI Taxonomy" id="2211142"/>
    <lineage>
        <taxon>Bacteria</taxon>
        <taxon>Pseudomonadati</taxon>
        <taxon>Pseudomonadota</taxon>
        <taxon>Alphaproteobacteria</taxon>
        <taxon>Rhodospirillales</taxon>
        <taxon>Zavarziniaceae</taxon>
        <taxon>Zavarzinia</taxon>
    </lineage>
</organism>
<sequence>MSLIDTLKQMSAAEDFFDFLGVDHDPAVLNVARLHILRRMGEYLRREDLGGLSDDELFLRAKADLEKAYADFTASSPLDQRVFKVLKDAVRPKGRGFVPLSSLALRKA</sequence>
<evidence type="ECO:0000313" key="8">
    <source>
        <dbReference type="Proteomes" id="UP000245461"/>
    </source>
</evidence>
<keyword evidence="8" id="KW-1185">Reference proteome</keyword>
<comment type="function">
    <text evidence="1 6">May protect the nitrogenase Fe-Mo protein from oxidative damage.</text>
</comment>
<name>A0A317EF15_9PROT</name>
<dbReference type="Proteomes" id="UP000245461">
    <property type="component" value="Unassembled WGS sequence"/>
</dbReference>
<dbReference type="EMBL" id="QGLE01000002">
    <property type="protein sequence ID" value="PWR25202.1"/>
    <property type="molecule type" value="Genomic_DNA"/>
</dbReference>
<evidence type="ECO:0000256" key="2">
    <source>
        <dbReference type="ARBA" id="ARBA00008351"/>
    </source>
</evidence>